<proteinExistence type="predicted"/>
<dbReference type="Pfam" id="PF00494">
    <property type="entry name" value="SQS_PSY"/>
    <property type="match status" value="1"/>
</dbReference>
<dbReference type="SFLD" id="SFLDS00005">
    <property type="entry name" value="Isoprenoid_Synthase_Type_I"/>
    <property type="match status" value="1"/>
</dbReference>
<dbReference type="InterPro" id="IPR008949">
    <property type="entry name" value="Isoprenoid_synthase_dom_sf"/>
</dbReference>
<accession>A0A168QFN6</accession>
<name>A0A168QFN6_9BACL</name>
<evidence type="ECO:0000256" key="2">
    <source>
        <dbReference type="ARBA" id="ARBA00022679"/>
    </source>
</evidence>
<dbReference type="PROSITE" id="PS01045">
    <property type="entry name" value="SQUALEN_PHYTOEN_SYN_2"/>
    <property type="match status" value="1"/>
</dbReference>
<dbReference type="CDD" id="cd00683">
    <property type="entry name" value="Trans_IPPS_HH"/>
    <property type="match status" value="1"/>
</dbReference>
<protein>
    <submittedName>
        <fullName evidence="4">Uncharacterized protein</fullName>
    </submittedName>
</protein>
<dbReference type="InterPro" id="IPR033904">
    <property type="entry name" value="Trans_IPPS_HH"/>
</dbReference>
<dbReference type="InterPro" id="IPR002060">
    <property type="entry name" value="Squ/phyt_synthse"/>
</dbReference>
<dbReference type="GO" id="GO:0051996">
    <property type="term" value="F:squalene synthase [NAD(P)H] activity"/>
    <property type="evidence" value="ECO:0007669"/>
    <property type="project" value="InterPro"/>
</dbReference>
<comment type="caution">
    <text evidence="4">The sequence shown here is derived from an EMBL/GenBank/DDBJ whole genome shotgun (WGS) entry which is preliminary data.</text>
</comment>
<dbReference type="PROSITE" id="PS01044">
    <property type="entry name" value="SQUALEN_PHYTOEN_SYN_1"/>
    <property type="match status" value="1"/>
</dbReference>
<comment type="pathway">
    <text evidence="1">Carotenoid biosynthesis.</text>
</comment>
<reference evidence="4 5" key="1">
    <citation type="submission" date="2016-03" db="EMBL/GenBank/DDBJ databases">
        <title>Draft genome sequence of Paenibacillus antarcticus CECT 5836.</title>
        <authorList>
            <person name="Shin S.-K."/>
            <person name="Yi H."/>
        </authorList>
    </citation>
    <scope>NUCLEOTIDE SEQUENCE [LARGE SCALE GENOMIC DNA]</scope>
    <source>
        <strain evidence="4 5">CECT 5836</strain>
    </source>
</reference>
<keyword evidence="3" id="KW-0125">Carotenoid biosynthesis</keyword>
<dbReference type="InterPro" id="IPR044843">
    <property type="entry name" value="Trans_IPPS_bact-type"/>
</dbReference>
<dbReference type="SFLD" id="SFLDG01212">
    <property type="entry name" value="Phytoene_synthase_like"/>
    <property type="match status" value="1"/>
</dbReference>
<dbReference type="PANTHER" id="PTHR31480">
    <property type="entry name" value="BIFUNCTIONAL LYCOPENE CYCLASE/PHYTOENE SYNTHASE"/>
    <property type="match status" value="1"/>
</dbReference>
<evidence type="ECO:0000256" key="3">
    <source>
        <dbReference type="ARBA" id="ARBA00022746"/>
    </source>
</evidence>
<evidence type="ECO:0000256" key="1">
    <source>
        <dbReference type="ARBA" id="ARBA00004829"/>
    </source>
</evidence>
<dbReference type="OrthoDB" id="9787280at2"/>
<dbReference type="EMBL" id="LVJI01000006">
    <property type="protein sequence ID" value="OAB47731.1"/>
    <property type="molecule type" value="Genomic_DNA"/>
</dbReference>
<keyword evidence="2" id="KW-0808">Transferase</keyword>
<organism evidence="4 5">
    <name type="scientific">Paenibacillus antarcticus</name>
    <dbReference type="NCBI Taxonomy" id="253703"/>
    <lineage>
        <taxon>Bacteria</taxon>
        <taxon>Bacillati</taxon>
        <taxon>Bacillota</taxon>
        <taxon>Bacilli</taxon>
        <taxon>Bacillales</taxon>
        <taxon>Paenibacillaceae</taxon>
        <taxon>Paenibacillus</taxon>
    </lineage>
</organism>
<dbReference type="Proteomes" id="UP000077355">
    <property type="component" value="Unassembled WGS sequence"/>
</dbReference>
<dbReference type="GO" id="GO:0016117">
    <property type="term" value="P:carotenoid biosynthetic process"/>
    <property type="evidence" value="ECO:0007669"/>
    <property type="project" value="UniProtKB-KW"/>
</dbReference>
<dbReference type="InterPro" id="IPR019845">
    <property type="entry name" value="Squalene/phytoene_synthase_CS"/>
</dbReference>
<evidence type="ECO:0000313" key="4">
    <source>
        <dbReference type="EMBL" id="OAB47731.1"/>
    </source>
</evidence>
<dbReference type="Gene3D" id="1.10.600.10">
    <property type="entry name" value="Farnesyl Diphosphate Synthase"/>
    <property type="match status" value="1"/>
</dbReference>
<dbReference type="SFLD" id="SFLDG01018">
    <property type="entry name" value="Squalene/Phytoene_Synthase_Lik"/>
    <property type="match status" value="1"/>
</dbReference>
<keyword evidence="5" id="KW-1185">Reference proteome</keyword>
<gene>
    <name evidence="4" type="ORF">PBAT_05430</name>
</gene>
<dbReference type="GO" id="GO:0004311">
    <property type="term" value="F:geranylgeranyl diphosphate synthase activity"/>
    <property type="evidence" value="ECO:0007669"/>
    <property type="project" value="InterPro"/>
</dbReference>
<dbReference type="SUPFAM" id="SSF48576">
    <property type="entry name" value="Terpenoid synthases"/>
    <property type="match status" value="1"/>
</dbReference>
<dbReference type="AlphaFoldDB" id="A0A168QFN6"/>
<evidence type="ECO:0000313" key="5">
    <source>
        <dbReference type="Proteomes" id="UP000077355"/>
    </source>
</evidence>
<sequence length="289" mass="33102">MNEQYLDRCEDMIQEGSSSFYQAFCGLPSPRREAVNVIYAFCRIIDDSVDEPDKAPYSIHELRQHFLLLDAAEGHFIWPALRWLFRQYPDLNKDPFLRQMEGQCSDLSFIHYTTMEQLERYCYLVAGTVGEMLLPVLREESSAEIIASGIALGKGMQIVNIIRDIGDDHKRGRRYIPLDLMNKHGYTEGQMDRGEVNSSFIELIRELKNSALRWFQQGLADIESYPKTSGMAVELAATFYVRILNAVEANGYDVFTRRAFVSDEEKMGLFLDIYSRYTQPSVGGGIAIQ</sequence>